<evidence type="ECO:0000313" key="2">
    <source>
        <dbReference type="EMBL" id="UWU17129.1"/>
    </source>
</evidence>
<feature type="chain" id="PRO_5047351332" description="UrcA family protein" evidence="1">
    <location>
        <begin position="21"/>
        <end position="139"/>
    </location>
</feature>
<proteinExistence type="predicted"/>
<reference evidence="2" key="1">
    <citation type="submission" date="2022-09" db="EMBL/GenBank/DDBJ databases">
        <title>Australian commercial rhizobial inoculants.</title>
        <authorList>
            <person name="Kohlmeier M.G."/>
            <person name="O'Hara G.W."/>
            <person name="Colombi E."/>
            <person name="Ramsay J.P."/>
            <person name="Terpolilli J."/>
        </authorList>
    </citation>
    <scope>NUCLEOTIDE SEQUENCE</scope>
    <source>
        <strain evidence="2">WSM1592</strain>
        <plasmid evidence="2">pWSM1592_1</plasmid>
    </source>
</reference>
<gene>
    <name evidence="2" type="ORF">N2599_30540</name>
</gene>
<dbReference type="Proteomes" id="UP001060123">
    <property type="component" value="Plasmid pWSM1592_1"/>
</dbReference>
<evidence type="ECO:0008006" key="4">
    <source>
        <dbReference type="Google" id="ProtNLM"/>
    </source>
</evidence>
<accession>A0ABY5XR88</accession>
<keyword evidence="1" id="KW-0732">Signal</keyword>
<dbReference type="RefSeq" id="WP_156915397.1">
    <property type="nucleotide sequence ID" value="NZ_CP104144.1"/>
</dbReference>
<keyword evidence="3" id="KW-1185">Reference proteome</keyword>
<name>A0ABY5XR88_RHISU</name>
<dbReference type="EMBL" id="CP104144">
    <property type="protein sequence ID" value="UWU17129.1"/>
    <property type="molecule type" value="Genomic_DNA"/>
</dbReference>
<protein>
    <recommendedName>
        <fullName evidence="4">UrcA family protein</fullName>
    </recommendedName>
</protein>
<sequence>MKTFLSVCLISSSSAIPAFADHGYDEAYRGYVGAAYRHLATVYNCRALIGRSRYNNARVAAENSLRLSGMPTDIALRSVEKMLEKIRRDEKTKSHLSFAQCATKAAMTQAELQARERKLQSERQFKNWVADKDLPSEAP</sequence>
<feature type="signal peptide" evidence="1">
    <location>
        <begin position="1"/>
        <end position="20"/>
    </location>
</feature>
<organism evidence="2 3">
    <name type="scientific">Rhizobium sullae</name>
    <name type="common">Rhizobium hedysari</name>
    <dbReference type="NCBI Taxonomy" id="50338"/>
    <lineage>
        <taxon>Bacteria</taxon>
        <taxon>Pseudomonadati</taxon>
        <taxon>Pseudomonadota</taxon>
        <taxon>Alphaproteobacteria</taxon>
        <taxon>Hyphomicrobiales</taxon>
        <taxon>Rhizobiaceae</taxon>
        <taxon>Rhizobium/Agrobacterium group</taxon>
        <taxon>Rhizobium</taxon>
    </lineage>
</organism>
<evidence type="ECO:0000256" key="1">
    <source>
        <dbReference type="SAM" id="SignalP"/>
    </source>
</evidence>
<geneLocation type="plasmid" evidence="2 3">
    <name>pWSM1592_1</name>
</geneLocation>
<evidence type="ECO:0000313" key="3">
    <source>
        <dbReference type="Proteomes" id="UP001060123"/>
    </source>
</evidence>
<keyword evidence="2" id="KW-0614">Plasmid</keyword>